<feature type="region of interest" description="Disordered" evidence="7">
    <location>
        <begin position="550"/>
        <end position="641"/>
    </location>
</feature>
<evidence type="ECO:0000313" key="9">
    <source>
        <dbReference type="EMBL" id="KAF2791815.1"/>
    </source>
</evidence>
<gene>
    <name evidence="9" type="ORF">K505DRAFT_418865</name>
</gene>
<keyword evidence="5" id="KW-0804">Transcription</keyword>
<dbReference type="InterPro" id="IPR036864">
    <property type="entry name" value="Zn2-C6_fun-type_DNA-bd_sf"/>
</dbReference>
<accession>A0A6A6X6W6</accession>
<evidence type="ECO:0000259" key="8">
    <source>
        <dbReference type="PROSITE" id="PS50048"/>
    </source>
</evidence>
<keyword evidence="2" id="KW-0479">Metal-binding</keyword>
<dbReference type="InterPro" id="IPR051089">
    <property type="entry name" value="prtT"/>
</dbReference>
<evidence type="ECO:0000256" key="7">
    <source>
        <dbReference type="SAM" id="MobiDB-lite"/>
    </source>
</evidence>
<sequence length="721" mass="81252">MSLSAAAFDPAKGQAAPVLLSKTCQNCFMLKIRCDRTQRTDICDRCHRLGKHCVFRPARRRDNSAKRDSRIQALEQQVQDLLRTQNPVPLSQQPLPDLPEGSALSSLSTNAPSTSSTTSVPTDGDVVDEEIVTIERADTLVEMYKSEMMPHFPFIIVQSHATGRSLRNEKPFLFLAILSVACFHDLNTQERLGNRFKYMVSEKVLLGGDDSLSLEYLQGLLIVLAWNQYHARSKYYSQYLQLAISIAVDMRLDRKPIRSKPSNVGSKRDPIAGTPGTQTWGPEEQRASAGIFYLSSTISKLLDKMNTFPCTQFIEEGCLALQQKSEFKTDRDLYHVIRLQRIIESIDTLASQSSSETEAQSSYLRVRSELEEFRTYLCSDVSDSHLLFMQFHTAKLFLYQVAFFERNLQHSPAIHLNILIEGLEGAKSFLDLYLWLPPKSEMALTNSEWIQLSFGVTLAAKFAIVSKDPNVELQTRELRHRLNIDNVFRHLSLRIGALVGRAGDGNKQKDIFFHYEQRVRKIQNWYERMVQATGSDSPMSQQANIQAAAVANQRIPQRHASSTSSTPSPQIQMSSNYPPKHQHPPQHPQQHPLQHPQQHPSQHPPQHPSQHPPQLPPQHPQQHLSQHQQSPQHGLSFVNGPVSSGSVASVGMTQMSSPYSNYNQIPTIAFPDLMNAPGWDMPFTIPMEENTWVFEVNSGYQGMNMPSPPSDGTWGSPGVLQ</sequence>
<evidence type="ECO:0000256" key="1">
    <source>
        <dbReference type="ARBA" id="ARBA00004123"/>
    </source>
</evidence>
<proteinExistence type="predicted"/>
<keyword evidence="3" id="KW-0805">Transcription regulation</keyword>
<dbReference type="PANTHER" id="PTHR31845">
    <property type="entry name" value="FINGER DOMAIN PROTEIN, PUTATIVE-RELATED"/>
    <property type="match status" value="1"/>
</dbReference>
<dbReference type="InterPro" id="IPR007219">
    <property type="entry name" value="XnlR_reg_dom"/>
</dbReference>
<evidence type="ECO:0000256" key="3">
    <source>
        <dbReference type="ARBA" id="ARBA00023015"/>
    </source>
</evidence>
<name>A0A6A6X6W6_9PLEO</name>
<dbReference type="GO" id="GO:0005634">
    <property type="term" value="C:nucleus"/>
    <property type="evidence" value="ECO:0007669"/>
    <property type="project" value="UniProtKB-SubCell"/>
</dbReference>
<feature type="compositionally biased region" description="Low complexity" evidence="7">
    <location>
        <begin position="561"/>
        <end position="575"/>
    </location>
</feature>
<dbReference type="CDD" id="cd12148">
    <property type="entry name" value="fungal_TF_MHR"/>
    <property type="match status" value="1"/>
</dbReference>
<feature type="region of interest" description="Disordered" evidence="7">
    <location>
        <begin position="258"/>
        <end position="282"/>
    </location>
</feature>
<evidence type="ECO:0000256" key="5">
    <source>
        <dbReference type="ARBA" id="ARBA00023163"/>
    </source>
</evidence>
<keyword evidence="10" id="KW-1185">Reference proteome</keyword>
<dbReference type="GO" id="GO:0006351">
    <property type="term" value="P:DNA-templated transcription"/>
    <property type="evidence" value="ECO:0007669"/>
    <property type="project" value="InterPro"/>
</dbReference>
<feature type="region of interest" description="Disordered" evidence="7">
    <location>
        <begin position="87"/>
        <end position="123"/>
    </location>
</feature>
<dbReference type="Proteomes" id="UP000799757">
    <property type="component" value="Unassembled WGS sequence"/>
</dbReference>
<dbReference type="PROSITE" id="PS50048">
    <property type="entry name" value="ZN2_CY6_FUNGAL_2"/>
    <property type="match status" value="1"/>
</dbReference>
<dbReference type="AlphaFoldDB" id="A0A6A6X6W6"/>
<evidence type="ECO:0000256" key="4">
    <source>
        <dbReference type="ARBA" id="ARBA00023125"/>
    </source>
</evidence>
<dbReference type="GO" id="GO:0008270">
    <property type="term" value="F:zinc ion binding"/>
    <property type="evidence" value="ECO:0007669"/>
    <property type="project" value="InterPro"/>
</dbReference>
<dbReference type="OrthoDB" id="5226580at2759"/>
<feature type="compositionally biased region" description="Pro residues" evidence="7">
    <location>
        <begin position="602"/>
        <end position="619"/>
    </location>
</feature>
<evidence type="ECO:0000313" key="10">
    <source>
        <dbReference type="Proteomes" id="UP000799757"/>
    </source>
</evidence>
<evidence type="ECO:0000256" key="6">
    <source>
        <dbReference type="ARBA" id="ARBA00023242"/>
    </source>
</evidence>
<evidence type="ECO:0000256" key="2">
    <source>
        <dbReference type="ARBA" id="ARBA00022723"/>
    </source>
</evidence>
<dbReference type="PANTHER" id="PTHR31845:SF37">
    <property type="entry name" value="TRANSCRIPTION FACTOR DOMAIN-CONTAINING PROTEIN"/>
    <property type="match status" value="1"/>
</dbReference>
<feature type="domain" description="Zn(2)-C6 fungal-type" evidence="8">
    <location>
        <begin position="23"/>
        <end position="55"/>
    </location>
</feature>
<protein>
    <recommendedName>
        <fullName evidence="8">Zn(2)-C6 fungal-type domain-containing protein</fullName>
    </recommendedName>
</protein>
<reference evidence="9" key="1">
    <citation type="journal article" date="2020" name="Stud. Mycol.">
        <title>101 Dothideomycetes genomes: a test case for predicting lifestyles and emergence of pathogens.</title>
        <authorList>
            <person name="Haridas S."/>
            <person name="Albert R."/>
            <person name="Binder M."/>
            <person name="Bloem J."/>
            <person name="Labutti K."/>
            <person name="Salamov A."/>
            <person name="Andreopoulos B."/>
            <person name="Baker S."/>
            <person name="Barry K."/>
            <person name="Bills G."/>
            <person name="Bluhm B."/>
            <person name="Cannon C."/>
            <person name="Castanera R."/>
            <person name="Culley D."/>
            <person name="Daum C."/>
            <person name="Ezra D."/>
            <person name="Gonzalez J."/>
            <person name="Henrissat B."/>
            <person name="Kuo A."/>
            <person name="Liang C."/>
            <person name="Lipzen A."/>
            <person name="Lutzoni F."/>
            <person name="Magnuson J."/>
            <person name="Mondo S."/>
            <person name="Nolan M."/>
            <person name="Ohm R."/>
            <person name="Pangilinan J."/>
            <person name="Park H.-J."/>
            <person name="Ramirez L."/>
            <person name="Alfaro M."/>
            <person name="Sun H."/>
            <person name="Tritt A."/>
            <person name="Yoshinaga Y."/>
            <person name="Zwiers L.-H."/>
            <person name="Turgeon B."/>
            <person name="Goodwin S."/>
            <person name="Spatafora J."/>
            <person name="Crous P."/>
            <person name="Grigoriev I."/>
        </authorList>
    </citation>
    <scope>NUCLEOTIDE SEQUENCE</scope>
    <source>
        <strain evidence="9">CBS 109.77</strain>
    </source>
</reference>
<dbReference type="SUPFAM" id="SSF57701">
    <property type="entry name" value="Zn2/Cys6 DNA-binding domain"/>
    <property type="match status" value="1"/>
</dbReference>
<dbReference type="CDD" id="cd00067">
    <property type="entry name" value="GAL4"/>
    <property type="match status" value="1"/>
</dbReference>
<keyword evidence="4" id="KW-0238">DNA-binding</keyword>
<dbReference type="InterPro" id="IPR001138">
    <property type="entry name" value="Zn2Cys6_DnaBD"/>
</dbReference>
<dbReference type="Gene3D" id="4.10.240.10">
    <property type="entry name" value="Zn(2)-C6 fungal-type DNA-binding domain"/>
    <property type="match status" value="1"/>
</dbReference>
<dbReference type="Pfam" id="PF04082">
    <property type="entry name" value="Fungal_trans"/>
    <property type="match status" value="1"/>
</dbReference>
<dbReference type="GO" id="GO:0000976">
    <property type="term" value="F:transcription cis-regulatory region binding"/>
    <property type="evidence" value="ECO:0007669"/>
    <property type="project" value="TreeGrafter"/>
</dbReference>
<keyword evidence="6" id="KW-0539">Nucleus</keyword>
<feature type="compositionally biased region" description="Low complexity" evidence="7">
    <location>
        <begin position="102"/>
        <end position="122"/>
    </location>
</feature>
<feature type="compositionally biased region" description="Low complexity" evidence="7">
    <location>
        <begin position="620"/>
        <end position="641"/>
    </location>
</feature>
<comment type="subcellular location">
    <subcellularLocation>
        <location evidence="1">Nucleus</location>
    </subcellularLocation>
</comment>
<feature type="compositionally biased region" description="Low complexity" evidence="7">
    <location>
        <begin position="588"/>
        <end position="601"/>
    </location>
</feature>
<dbReference type="EMBL" id="MU002000">
    <property type="protein sequence ID" value="KAF2791815.1"/>
    <property type="molecule type" value="Genomic_DNA"/>
</dbReference>
<dbReference type="GO" id="GO:0000981">
    <property type="term" value="F:DNA-binding transcription factor activity, RNA polymerase II-specific"/>
    <property type="evidence" value="ECO:0007669"/>
    <property type="project" value="InterPro"/>
</dbReference>
<organism evidence="9 10">
    <name type="scientific">Melanomma pulvis-pyrius CBS 109.77</name>
    <dbReference type="NCBI Taxonomy" id="1314802"/>
    <lineage>
        <taxon>Eukaryota</taxon>
        <taxon>Fungi</taxon>
        <taxon>Dikarya</taxon>
        <taxon>Ascomycota</taxon>
        <taxon>Pezizomycotina</taxon>
        <taxon>Dothideomycetes</taxon>
        <taxon>Pleosporomycetidae</taxon>
        <taxon>Pleosporales</taxon>
        <taxon>Melanommataceae</taxon>
        <taxon>Melanomma</taxon>
    </lineage>
</organism>